<dbReference type="SMART" id="SM01118">
    <property type="entry name" value="CYTH"/>
    <property type="match status" value="1"/>
</dbReference>
<reference evidence="2" key="1">
    <citation type="submission" date="2021-03" db="EMBL/GenBank/DDBJ databases">
        <title>Leucobacter chromiisoli sp. nov., isolated from chromium-containing soil of chemical plant.</title>
        <authorList>
            <person name="Xu Z."/>
        </authorList>
    </citation>
    <scope>NUCLEOTIDE SEQUENCE</scope>
    <source>
        <strain evidence="2">S27</strain>
    </source>
</reference>
<name>A0A939ML68_9MICO</name>
<dbReference type="SUPFAM" id="SSF55154">
    <property type="entry name" value="CYTH-like phosphatases"/>
    <property type="match status" value="1"/>
</dbReference>
<dbReference type="RefSeq" id="WP_208095304.1">
    <property type="nucleotide sequence ID" value="NZ_JAGDYM010000003.1"/>
</dbReference>
<proteinExistence type="predicted"/>
<accession>A0A939ML68</accession>
<gene>
    <name evidence="2" type="ORF">J4H92_01740</name>
</gene>
<dbReference type="PROSITE" id="PS51707">
    <property type="entry name" value="CYTH"/>
    <property type="match status" value="1"/>
</dbReference>
<evidence type="ECO:0000313" key="2">
    <source>
        <dbReference type="EMBL" id="MBO1900667.1"/>
    </source>
</evidence>
<organism evidence="2 3">
    <name type="scientific">Leucobacter weissii</name>
    <dbReference type="NCBI Taxonomy" id="1983706"/>
    <lineage>
        <taxon>Bacteria</taxon>
        <taxon>Bacillati</taxon>
        <taxon>Actinomycetota</taxon>
        <taxon>Actinomycetes</taxon>
        <taxon>Micrococcales</taxon>
        <taxon>Microbacteriaceae</taxon>
        <taxon>Leucobacter</taxon>
    </lineage>
</organism>
<dbReference type="Pfam" id="PF01928">
    <property type="entry name" value="CYTH"/>
    <property type="match status" value="1"/>
</dbReference>
<dbReference type="InterPro" id="IPR033469">
    <property type="entry name" value="CYTH-like_dom_sf"/>
</dbReference>
<feature type="domain" description="CYTH" evidence="1">
    <location>
        <begin position="9"/>
        <end position="204"/>
    </location>
</feature>
<dbReference type="AlphaFoldDB" id="A0A939ML68"/>
<dbReference type="Proteomes" id="UP000664382">
    <property type="component" value="Unassembled WGS sequence"/>
</dbReference>
<dbReference type="InterPro" id="IPR023577">
    <property type="entry name" value="CYTH_domain"/>
</dbReference>
<dbReference type="EMBL" id="JAGDYM010000003">
    <property type="protein sequence ID" value="MBO1900667.1"/>
    <property type="molecule type" value="Genomic_DNA"/>
</dbReference>
<sequence>MSHSDATESFEIERKYEVGSTEELPSAAAFEALGMVLGAQERYELEAGYFDTPELSLGRLRVAVRRRRGGKDEGWHLKEKGDGGARELLWPYSEQPPAGLRAEIAERIGAQGFERLRRIALLHTERTVARVGGDSGAELVELADDRVRATNELSGRRQSWREWEAEVMPGADPAILDRIEPLLAAAGAARVRGTSKIQRTMAVR</sequence>
<comment type="caution">
    <text evidence="2">The sequence shown here is derived from an EMBL/GenBank/DDBJ whole genome shotgun (WGS) entry which is preliminary data.</text>
</comment>
<evidence type="ECO:0000313" key="3">
    <source>
        <dbReference type="Proteomes" id="UP000664382"/>
    </source>
</evidence>
<dbReference type="Gene3D" id="2.40.320.10">
    <property type="entry name" value="Hypothetical Protein Pfu-838710-001"/>
    <property type="match status" value="1"/>
</dbReference>
<keyword evidence="3" id="KW-1185">Reference proteome</keyword>
<evidence type="ECO:0000259" key="1">
    <source>
        <dbReference type="PROSITE" id="PS51707"/>
    </source>
</evidence>
<dbReference type="CDD" id="cd07374">
    <property type="entry name" value="CYTH-like_Pase"/>
    <property type="match status" value="1"/>
</dbReference>
<protein>
    <submittedName>
        <fullName evidence="2">CYTH domain-containing protein</fullName>
    </submittedName>
</protein>